<feature type="domain" description="Glycosyltransferase 2-like" evidence="2">
    <location>
        <begin position="7"/>
        <end position="123"/>
    </location>
</feature>
<dbReference type="SUPFAM" id="SSF53448">
    <property type="entry name" value="Nucleotide-diphospho-sugar transferases"/>
    <property type="match status" value="1"/>
</dbReference>
<keyword evidence="3" id="KW-0808">Transferase</keyword>
<keyword evidence="1" id="KW-0802">TPR repeat</keyword>
<dbReference type="InterPro" id="IPR029044">
    <property type="entry name" value="Nucleotide-diphossugar_trans"/>
</dbReference>
<dbReference type="Pfam" id="PF00535">
    <property type="entry name" value="Glycos_transf_2"/>
    <property type="match status" value="1"/>
</dbReference>
<dbReference type="AlphaFoldDB" id="A0A371IYU4"/>
<dbReference type="RefSeq" id="WP_094366200.1">
    <property type="nucleotide sequence ID" value="NZ_NOJY02000056.1"/>
</dbReference>
<dbReference type="EMBL" id="NOJY02000056">
    <property type="protein sequence ID" value="RDY25648.1"/>
    <property type="molecule type" value="Genomic_DNA"/>
</dbReference>
<keyword evidence="4" id="KW-1185">Reference proteome</keyword>
<dbReference type="InterPro" id="IPR001173">
    <property type="entry name" value="Glyco_trans_2-like"/>
</dbReference>
<feature type="repeat" description="TPR" evidence="1">
    <location>
        <begin position="200"/>
        <end position="233"/>
    </location>
</feature>
<dbReference type="PANTHER" id="PTHR43630">
    <property type="entry name" value="POLY-BETA-1,6-N-ACETYL-D-GLUCOSAMINE SYNTHASE"/>
    <property type="match status" value="1"/>
</dbReference>
<evidence type="ECO:0000256" key="1">
    <source>
        <dbReference type="PROSITE-ProRule" id="PRU00339"/>
    </source>
</evidence>
<dbReference type="InterPro" id="IPR019734">
    <property type="entry name" value="TPR_rpt"/>
</dbReference>
<dbReference type="Gene3D" id="1.25.40.10">
    <property type="entry name" value="Tetratricopeptide repeat domain"/>
    <property type="match status" value="1"/>
</dbReference>
<dbReference type="PROSITE" id="PS50005">
    <property type="entry name" value="TPR"/>
    <property type="match status" value="1"/>
</dbReference>
<sequence length="498" mass="57296">MKDNTISVCMITKNEEKNLPRCLESIKDFANEIIIVDTGSTDKTVEIAKKYGAKVYHYKWKKDFSDARNKSLEKATMDWIVFLDADEELPLEECTKLRARINATPYEGLYLRLVNIISDTNLGDAIVLRAFKNKPLYRFRGKMHEQIVFSIQEAAGLDCIESTDVKIIHYGYDPDVADLDAKQKRNLELLESYPESDRDGYFYYSLANEYARIGENDKALEIYYKAMDTPMVNGAFPSFMPYLVVNVARVLTTSKRYIDVINYLKPFEEIYKDFGDPHFFECLAHIECSNFTKAKDALLRYLNSETGSYIYPNSNFEDQFNMGKLLKQLKASCIPHEENLISALIIASEDEEHLVDTVKTVNEIAHEVVIITPQGSNLNKKAVSNVGAKVVESKSDIYEDLFMEGYKQCSGQYILFLKPKEICSLDTQKSLTSYLAINKVESLNLLVVDTLKNVQSNEFRVFKNTELIKKMNNFKDFAKYFDSINTNTVNIYLHKMYE</sequence>
<dbReference type="CDD" id="cd02511">
    <property type="entry name" value="Beta4Glucosyltransferase"/>
    <property type="match status" value="1"/>
</dbReference>
<dbReference type="Proteomes" id="UP000215694">
    <property type="component" value="Unassembled WGS sequence"/>
</dbReference>
<name>A0A371IYU4_9FIRM</name>
<organism evidence="3 4">
    <name type="scientific">Romboutsia weinsteinii</name>
    <dbReference type="NCBI Taxonomy" id="2020949"/>
    <lineage>
        <taxon>Bacteria</taxon>
        <taxon>Bacillati</taxon>
        <taxon>Bacillota</taxon>
        <taxon>Clostridia</taxon>
        <taxon>Peptostreptococcales</taxon>
        <taxon>Peptostreptococcaceae</taxon>
        <taxon>Romboutsia</taxon>
    </lineage>
</organism>
<dbReference type="InterPro" id="IPR011990">
    <property type="entry name" value="TPR-like_helical_dom_sf"/>
</dbReference>
<evidence type="ECO:0000259" key="2">
    <source>
        <dbReference type="Pfam" id="PF00535"/>
    </source>
</evidence>
<gene>
    <name evidence="3" type="ORF">CHL78_017105</name>
</gene>
<dbReference type="PANTHER" id="PTHR43630:SF2">
    <property type="entry name" value="GLYCOSYLTRANSFERASE"/>
    <property type="match status" value="1"/>
</dbReference>
<evidence type="ECO:0000313" key="3">
    <source>
        <dbReference type="EMBL" id="RDY25648.1"/>
    </source>
</evidence>
<dbReference type="Gene3D" id="3.90.550.10">
    <property type="entry name" value="Spore Coat Polysaccharide Biosynthesis Protein SpsA, Chain A"/>
    <property type="match status" value="1"/>
</dbReference>
<accession>A0A371IYU4</accession>
<evidence type="ECO:0000313" key="4">
    <source>
        <dbReference type="Proteomes" id="UP000215694"/>
    </source>
</evidence>
<dbReference type="SUPFAM" id="SSF48452">
    <property type="entry name" value="TPR-like"/>
    <property type="match status" value="1"/>
</dbReference>
<reference evidence="3 4" key="1">
    <citation type="journal article" date="2017" name="Genome Announc.">
        <title>Draft Genome Sequence of Romboutsia weinsteinii sp. nov. Strain CCRI-19649(T) Isolated from Surface Water.</title>
        <authorList>
            <person name="Maheux A.F."/>
            <person name="Boudreau D.K."/>
            <person name="Berube E."/>
            <person name="Boissinot M."/>
            <person name="Cantin P."/>
            <person name="Raymond F."/>
            <person name="Corbeil J."/>
            <person name="Omar R.F."/>
            <person name="Bergeron M.G."/>
        </authorList>
    </citation>
    <scope>NUCLEOTIDE SEQUENCE [LARGE SCALE GENOMIC DNA]</scope>
    <source>
        <strain evidence="3 4">CCRI-19649</strain>
    </source>
</reference>
<dbReference type="GO" id="GO:0016740">
    <property type="term" value="F:transferase activity"/>
    <property type="evidence" value="ECO:0007669"/>
    <property type="project" value="UniProtKB-KW"/>
</dbReference>
<proteinExistence type="predicted"/>
<protein>
    <submittedName>
        <fullName evidence="3">Glycosyltransferase family 2 protein</fullName>
    </submittedName>
</protein>
<dbReference type="OrthoDB" id="9815923at2"/>
<comment type="caution">
    <text evidence="3">The sequence shown here is derived from an EMBL/GenBank/DDBJ whole genome shotgun (WGS) entry which is preliminary data.</text>
</comment>